<evidence type="ECO:0000313" key="1">
    <source>
        <dbReference type="EMBL" id="KAI5679001.1"/>
    </source>
</evidence>
<comment type="caution">
    <text evidence="1">The sequence shown here is derived from an EMBL/GenBank/DDBJ whole genome shotgun (WGS) entry which is preliminary data.</text>
</comment>
<organism evidence="1 2">
    <name type="scientific">Catharanthus roseus</name>
    <name type="common">Madagascar periwinkle</name>
    <name type="synonym">Vinca rosea</name>
    <dbReference type="NCBI Taxonomy" id="4058"/>
    <lineage>
        <taxon>Eukaryota</taxon>
        <taxon>Viridiplantae</taxon>
        <taxon>Streptophyta</taxon>
        <taxon>Embryophyta</taxon>
        <taxon>Tracheophyta</taxon>
        <taxon>Spermatophyta</taxon>
        <taxon>Magnoliopsida</taxon>
        <taxon>eudicotyledons</taxon>
        <taxon>Gunneridae</taxon>
        <taxon>Pentapetalae</taxon>
        <taxon>asterids</taxon>
        <taxon>lamiids</taxon>
        <taxon>Gentianales</taxon>
        <taxon>Apocynaceae</taxon>
        <taxon>Rauvolfioideae</taxon>
        <taxon>Vinceae</taxon>
        <taxon>Catharanthinae</taxon>
        <taxon>Catharanthus</taxon>
    </lineage>
</organism>
<proteinExistence type="predicted"/>
<evidence type="ECO:0000313" key="2">
    <source>
        <dbReference type="Proteomes" id="UP001060085"/>
    </source>
</evidence>
<sequence length="153" mass="17308">MSETNSEDLKLEEYDPKPETKEDPPCPELEEERIKKKYGGLLRKKHPLISKDHDHAFFDSADWVLGKQGVPLEELPPKLQPTPHLQIRSRRSAYAPSSEGNGDRGSGSTEDSQEKANDGNSDREGQPEDVPKTEDKPEDDQNTQSREAKETFH</sequence>
<keyword evidence="2" id="KW-1185">Reference proteome</keyword>
<name>A0ACC0C2J0_CATRO</name>
<gene>
    <name evidence="1" type="ORF">M9H77_09951</name>
</gene>
<dbReference type="Proteomes" id="UP001060085">
    <property type="component" value="Linkage Group LG02"/>
</dbReference>
<dbReference type="EMBL" id="CM044702">
    <property type="protein sequence ID" value="KAI5679001.1"/>
    <property type="molecule type" value="Genomic_DNA"/>
</dbReference>
<protein>
    <submittedName>
        <fullName evidence="1">Uncharacterized protein</fullName>
    </submittedName>
</protein>
<accession>A0ACC0C2J0</accession>
<reference evidence="2" key="1">
    <citation type="journal article" date="2023" name="Nat. Plants">
        <title>Single-cell RNA sequencing provides a high-resolution roadmap for understanding the multicellular compartmentation of specialized metabolism.</title>
        <authorList>
            <person name="Sun S."/>
            <person name="Shen X."/>
            <person name="Li Y."/>
            <person name="Li Y."/>
            <person name="Wang S."/>
            <person name="Li R."/>
            <person name="Zhang H."/>
            <person name="Shen G."/>
            <person name="Guo B."/>
            <person name="Wei J."/>
            <person name="Xu J."/>
            <person name="St-Pierre B."/>
            <person name="Chen S."/>
            <person name="Sun C."/>
        </authorList>
    </citation>
    <scope>NUCLEOTIDE SEQUENCE [LARGE SCALE GENOMIC DNA]</scope>
</reference>